<dbReference type="Proteomes" id="UP001187531">
    <property type="component" value="Unassembled WGS sequence"/>
</dbReference>
<reference evidence="1" key="1">
    <citation type="submission" date="2023-07" db="EMBL/GenBank/DDBJ databases">
        <title>Chromosome-level genome assembly of Artemia franciscana.</title>
        <authorList>
            <person name="Jo E."/>
        </authorList>
    </citation>
    <scope>NUCLEOTIDE SEQUENCE</scope>
    <source>
        <tissue evidence="1">Whole body</tissue>
    </source>
</reference>
<evidence type="ECO:0000313" key="1">
    <source>
        <dbReference type="EMBL" id="KAK2718707.1"/>
    </source>
</evidence>
<proteinExistence type="predicted"/>
<dbReference type="EMBL" id="JAVRJZ010000009">
    <property type="protein sequence ID" value="KAK2718707.1"/>
    <property type="molecule type" value="Genomic_DNA"/>
</dbReference>
<name>A0AA88L6F4_ARTSF</name>
<comment type="caution">
    <text evidence="1">The sequence shown here is derived from an EMBL/GenBank/DDBJ whole genome shotgun (WGS) entry which is preliminary data.</text>
</comment>
<gene>
    <name evidence="1" type="ORF">QYM36_005889</name>
</gene>
<keyword evidence="2" id="KW-1185">Reference proteome</keyword>
<organism evidence="1 2">
    <name type="scientific">Artemia franciscana</name>
    <name type="common">Brine shrimp</name>
    <name type="synonym">Artemia sanfranciscana</name>
    <dbReference type="NCBI Taxonomy" id="6661"/>
    <lineage>
        <taxon>Eukaryota</taxon>
        <taxon>Metazoa</taxon>
        <taxon>Ecdysozoa</taxon>
        <taxon>Arthropoda</taxon>
        <taxon>Crustacea</taxon>
        <taxon>Branchiopoda</taxon>
        <taxon>Anostraca</taxon>
        <taxon>Artemiidae</taxon>
        <taxon>Artemia</taxon>
    </lineage>
</organism>
<protein>
    <submittedName>
        <fullName evidence="1">Uncharacterized protein</fullName>
    </submittedName>
</protein>
<sequence length="297" mass="33505">MQHSCTLLLIIKGIPETQEYGQGDAEDHVLFYHQAQLDPVLNCVEMDALQVKAVVQTDVATHVSRLEQLKDMEINVPKTPELKMISNTVQDHALSYHPALLDPVLNCVEMDALQVKAVVQTDVVTHVSRLDQLKDMEINVPRTRQLKMISNTVQDHALSYHPALLDPVLNCVEMDALQVKAVVQTDVVTHVSRLDQLKDMEINVPRTRQLKMISNTVQDHALSYHPALLDPVLNCVEMDALQVKAVVQTDVVTHVSRLDQLKDMEINVPRTRQLKMVSLSFAVSKQYNTVPKNLHEL</sequence>
<accession>A0AA88L6F4</accession>
<evidence type="ECO:0000313" key="2">
    <source>
        <dbReference type="Proteomes" id="UP001187531"/>
    </source>
</evidence>
<dbReference type="AlphaFoldDB" id="A0AA88L6F4"/>